<keyword evidence="4" id="KW-0436">Ligase</keyword>
<gene>
    <name evidence="4" type="ORF">EDC22_103156</name>
</gene>
<sequence>MPRLFTGIEIPPDAVAMLTGLRGGLPGARWIDPENYHITLRFIGDIDGRTAHSVAEALDRIRRPPFDLTLSGIGVFGGRKPHCVFAQVAPAPQLSALQAEQERMMQMLGLPPDPRKFAPHVTVARLKGVPASAVATYIEARGGFRCGPVRVERFVLFSSRSGSGGGPYVVEEAYPLEG</sequence>
<name>A0A4R3MFI0_9HYPH</name>
<dbReference type="GO" id="GO:0016874">
    <property type="term" value="F:ligase activity"/>
    <property type="evidence" value="ECO:0007669"/>
    <property type="project" value="UniProtKB-KW"/>
</dbReference>
<comment type="caution">
    <text evidence="4">The sequence shown here is derived from an EMBL/GenBank/DDBJ whole genome shotgun (WGS) entry which is preliminary data.</text>
</comment>
<dbReference type="AlphaFoldDB" id="A0A4R3MFI0"/>
<dbReference type="Pfam" id="PF02834">
    <property type="entry name" value="LigT_PEase"/>
    <property type="match status" value="2"/>
</dbReference>
<comment type="function">
    <text evidence="2">Hydrolyzes RNA 2',3'-cyclic phosphodiester to an RNA 2'-phosphomonoester.</text>
</comment>
<comment type="similarity">
    <text evidence="2">Belongs to the 2H phosphoesterase superfamily. ThpR family.</text>
</comment>
<feature type="active site" description="Proton acceptor" evidence="2">
    <location>
        <position position="120"/>
    </location>
</feature>
<evidence type="ECO:0000256" key="2">
    <source>
        <dbReference type="HAMAP-Rule" id="MF_01940"/>
    </source>
</evidence>
<dbReference type="Proteomes" id="UP000295678">
    <property type="component" value="Unassembled WGS sequence"/>
</dbReference>
<evidence type="ECO:0000313" key="5">
    <source>
        <dbReference type="Proteomes" id="UP000295678"/>
    </source>
</evidence>
<dbReference type="EMBL" id="SMAK01000003">
    <property type="protein sequence ID" value="TCT11843.1"/>
    <property type="molecule type" value="Genomic_DNA"/>
</dbReference>
<organism evidence="4 5">
    <name type="scientific">Tepidamorphus gemmatus</name>
    <dbReference type="NCBI Taxonomy" id="747076"/>
    <lineage>
        <taxon>Bacteria</taxon>
        <taxon>Pseudomonadati</taxon>
        <taxon>Pseudomonadota</taxon>
        <taxon>Alphaproteobacteria</taxon>
        <taxon>Hyphomicrobiales</taxon>
        <taxon>Tepidamorphaceae</taxon>
        <taxon>Tepidamorphus</taxon>
    </lineage>
</organism>
<reference evidence="4 5" key="1">
    <citation type="submission" date="2019-03" db="EMBL/GenBank/DDBJ databases">
        <title>Genomic Encyclopedia of Type Strains, Phase IV (KMG-IV): sequencing the most valuable type-strain genomes for metagenomic binning, comparative biology and taxonomic classification.</title>
        <authorList>
            <person name="Goeker M."/>
        </authorList>
    </citation>
    <scope>NUCLEOTIDE SEQUENCE [LARGE SCALE GENOMIC DNA]</scope>
    <source>
        <strain evidence="4 5">DSM 19345</strain>
    </source>
</reference>
<protein>
    <recommendedName>
        <fullName evidence="2">RNA 2',3'-cyclic phosphodiesterase</fullName>
        <shortName evidence="2">RNA 2',3'-CPDase</shortName>
        <ecNumber evidence="2">3.1.4.58</ecNumber>
    </recommendedName>
</protein>
<evidence type="ECO:0000256" key="1">
    <source>
        <dbReference type="ARBA" id="ARBA00022801"/>
    </source>
</evidence>
<dbReference type="InterPro" id="IPR014051">
    <property type="entry name" value="Phosphoesterase_HXTX"/>
</dbReference>
<keyword evidence="1 2" id="KW-0378">Hydrolase</keyword>
<dbReference type="InterPro" id="IPR009097">
    <property type="entry name" value="Cyclic_Pdiesterase"/>
</dbReference>
<keyword evidence="5" id="KW-1185">Reference proteome</keyword>
<dbReference type="SUPFAM" id="SSF55144">
    <property type="entry name" value="LigT-like"/>
    <property type="match status" value="1"/>
</dbReference>
<dbReference type="GO" id="GO:0008664">
    <property type="term" value="F:RNA 2',3'-cyclic 3'-phosphodiesterase activity"/>
    <property type="evidence" value="ECO:0007669"/>
    <property type="project" value="UniProtKB-EC"/>
</dbReference>
<evidence type="ECO:0000259" key="3">
    <source>
        <dbReference type="Pfam" id="PF02834"/>
    </source>
</evidence>
<proteinExistence type="inferred from homology"/>
<feature type="domain" description="Phosphoesterase HXTX" evidence="3">
    <location>
        <begin position="90"/>
        <end position="166"/>
    </location>
</feature>
<dbReference type="RefSeq" id="WP_132805747.1">
    <property type="nucleotide sequence ID" value="NZ_SMAK01000003.1"/>
</dbReference>
<evidence type="ECO:0000313" key="4">
    <source>
        <dbReference type="EMBL" id="TCT11843.1"/>
    </source>
</evidence>
<dbReference type="HAMAP" id="MF_01940">
    <property type="entry name" value="RNA_CPDase"/>
    <property type="match status" value="1"/>
</dbReference>
<dbReference type="Gene3D" id="3.90.1140.10">
    <property type="entry name" value="Cyclic phosphodiesterase"/>
    <property type="match status" value="1"/>
</dbReference>
<comment type="catalytic activity">
    <reaction evidence="2">
        <text>a 3'-end 2',3'-cyclophospho-ribonucleotide-RNA + H2O = a 3'-end 2'-phospho-ribonucleotide-RNA + H(+)</text>
        <dbReference type="Rhea" id="RHEA:11828"/>
        <dbReference type="Rhea" id="RHEA-COMP:10464"/>
        <dbReference type="Rhea" id="RHEA-COMP:17353"/>
        <dbReference type="ChEBI" id="CHEBI:15377"/>
        <dbReference type="ChEBI" id="CHEBI:15378"/>
        <dbReference type="ChEBI" id="CHEBI:83064"/>
        <dbReference type="ChEBI" id="CHEBI:173113"/>
        <dbReference type="EC" id="3.1.4.58"/>
    </reaction>
</comment>
<dbReference type="GO" id="GO:0004113">
    <property type="term" value="F:2',3'-cyclic-nucleotide 3'-phosphodiesterase activity"/>
    <property type="evidence" value="ECO:0007669"/>
    <property type="project" value="InterPro"/>
</dbReference>
<dbReference type="NCBIfam" id="TIGR02258">
    <property type="entry name" value="2_5_ligase"/>
    <property type="match status" value="1"/>
</dbReference>
<dbReference type="PANTHER" id="PTHR35561">
    <property type="entry name" value="RNA 2',3'-CYCLIC PHOSPHODIESTERASE"/>
    <property type="match status" value="1"/>
</dbReference>
<feature type="domain" description="Phosphoesterase HXTX" evidence="3">
    <location>
        <begin position="9"/>
        <end position="82"/>
    </location>
</feature>
<dbReference type="OrthoDB" id="9793819at2"/>
<dbReference type="InterPro" id="IPR004175">
    <property type="entry name" value="RNA_CPDase"/>
</dbReference>
<feature type="active site" description="Proton donor" evidence="2">
    <location>
        <position position="37"/>
    </location>
</feature>
<accession>A0A4R3MFI0</accession>
<dbReference type="PANTHER" id="PTHR35561:SF1">
    <property type="entry name" value="RNA 2',3'-CYCLIC PHOSPHODIESTERASE"/>
    <property type="match status" value="1"/>
</dbReference>
<feature type="short sequence motif" description="HXTX 1" evidence="2">
    <location>
        <begin position="37"/>
        <end position="40"/>
    </location>
</feature>
<feature type="short sequence motif" description="HXTX 2" evidence="2">
    <location>
        <begin position="120"/>
        <end position="123"/>
    </location>
</feature>
<dbReference type="EC" id="3.1.4.58" evidence="2"/>